<evidence type="ECO:0000256" key="3">
    <source>
        <dbReference type="SAM" id="SignalP"/>
    </source>
</evidence>
<evidence type="ECO:0000313" key="5">
    <source>
        <dbReference type="Proteomes" id="UP000017127"/>
    </source>
</evidence>
<reference evidence="4 5" key="1">
    <citation type="journal article" date="2013" name="Front. Microbiol.">
        <title>Comparative genomic analyses of the cyanobacterium, Lyngbya aestuarii BL J, a powerful hydrogen producer.</title>
        <authorList>
            <person name="Kothari A."/>
            <person name="Vaughn M."/>
            <person name="Garcia-Pichel F."/>
        </authorList>
    </citation>
    <scope>NUCLEOTIDE SEQUENCE [LARGE SCALE GENOMIC DNA]</scope>
    <source>
        <strain evidence="4 5">BL J</strain>
    </source>
</reference>
<feature type="compositionally biased region" description="Basic and acidic residues" evidence="1">
    <location>
        <begin position="94"/>
        <end position="115"/>
    </location>
</feature>
<comment type="caution">
    <text evidence="4">The sequence shown here is derived from an EMBL/GenBank/DDBJ whole genome shotgun (WGS) entry which is preliminary data.</text>
</comment>
<dbReference type="AlphaFoldDB" id="U7QIA9"/>
<organism evidence="4 5">
    <name type="scientific">Lyngbya aestuarii BL J</name>
    <dbReference type="NCBI Taxonomy" id="1348334"/>
    <lineage>
        <taxon>Bacteria</taxon>
        <taxon>Bacillati</taxon>
        <taxon>Cyanobacteriota</taxon>
        <taxon>Cyanophyceae</taxon>
        <taxon>Oscillatoriophycideae</taxon>
        <taxon>Oscillatoriales</taxon>
        <taxon>Microcoleaceae</taxon>
        <taxon>Lyngbya</taxon>
    </lineage>
</organism>
<feature type="transmembrane region" description="Helical" evidence="2">
    <location>
        <begin position="148"/>
        <end position="165"/>
    </location>
</feature>
<feature type="region of interest" description="Disordered" evidence="1">
    <location>
        <begin position="32"/>
        <end position="52"/>
    </location>
</feature>
<dbReference type="Proteomes" id="UP000017127">
    <property type="component" value="Unassembled WGS sequence"/>
</dbReference>
<evidence type="ECO:0000256" key="2">
    <source>
        <dbReference type="SAM" id="Phobius"/>
    </source>
</evidence>
<accession>U7QIA9</accession>
<proteinExistence type="predicted"/>
<keyword evidence="2" id="KW-0812">Transmembrane</keyword>
<dbReference type="RefSeq" id="WP_023066182.1">
    <property type="nucleotide sequence ID" value="NZ_AUZM01000019.1"/>
</dbReference>
<keyword evidence="2" id="KW-0472">Membrane</keyword>
<evidence type="ECO:0000256" key="1">
    <source>
        <dbReference type="SAM" id="MobiDB-lite"/>
    </source>
</evidence>
<feature type="chain" id="PRO_5004688271" evidence="3">
    <location>
        <begin position="21"/>
        <end position="173"/>
    </location>
</feature>
<keyword evidence="3" id="KW-0732">Signal</keyword>
<gene>
    <name evidence="4" type="ORF">M595_2319</name>
</gene>
<sequence>MMMKKYCQAIAVAFSITAIASGVFPDPAKADGYPGGKIPHQPPHQSSCEVDDCNSPRRGSLYDEIYSKHKPYCGYLKKNRHSRHWSENYNPVETSKESSSEKTSFEREPEIREDLIASTEGYSHLNASEPTSSRSRYSQSSTMTGENTLVLFIIILLWFLLRSVFSPKDSQKS</sequence>
<feature type="signal peptide" evidence="3">
    <location>
        <begin position="1"/>
        <end position="20"/>
    </location>
</feature>
<name>U7QIA9_9CYAN</name>
<keyword evidence="2" id="KW-1133">Transmembrane helix</keyword>
<evidence type="ECO:0000313" key="4">
    <source>
        <dbReference type="EMBL" id="ERT07704.1"/>
    </source>
</evidence>
<dbReference type="OrthoDB" id="457401at2"/>
<feature type="region of interest" description="Disordered" evidence="1">
    <location>
        <begin position="86"/>
        <end position="140"/>
    </location>
</feature>
<keyword evidence="5" id="KW-1185">Reference proteome</keyword>
<dbReference type="EMBL" id="AUZM01000019">
    <property type="protein sequence ID" value="ERT07704.1"/>
    <property type="molecule type" value="Genomic_DNA"/>
</dbReference>
<protein>
    <submittedName>
        <fullName evidence="4">Uncharacterized protein</fullName>
    </submittedName>
</protein>